<feature type="signal peptide" evidence="1">
    <location>
        <begin position="1"/>
        <end position="18"/>
    </location>
</feature>
<dbReference type="Proteomes" id="UP001597459">
    <property type="component" value="Unassembled WGS sequence"/>
</dbReference>
<keyword evidence="4" id="KW-1185">Reference proteome</keyword>
<reference evidence="4" key="1">
    <citation type="journal article" date="2019" name="Int. J. Syst. Evol. Microbiol.">
        <title>The Global Catalogue of Microorganisms (GCM) 10K type strain sequencing project: providing services to taxonomists for standard genome sequencing and annotation.</title>
        <authorList>
            <consortium name="The Broad Institute Genomics Platform"/>
            <consortium name="The Broad Institute Genome Sequencing Center for Infectious Disease"/>
            <person name="Wu L."/>
            <person name="Ma J."/>
        </authorList>
    </citation>
    <scope>NUCLEOTIDE SEQUENCE [LARGE SCALE GENOMIC DNA]</scope>
    <source>
        <strain evidence="4">KCTC 42423</strain>
    </source>
</reference>
<dbReference type="InterPro" id="IPR037682">
    <property type="entry name" value="TonB_C"/>
</dbReference>
<evidence type="ECO:0000313" key="3">
    <source>
        <dbReference type="EMBL" id="MFD2592839.1"/>
    </source>
</evidence>
<accession>A0ABW5NF51</accession>
<dbReference type="EMBL" id="JBHULX010000039">
    <property type="protein sequence ID" value="MFD2592839.1"/>
    <property type="molecule type" value="Genomic_DNA"/>
</dbReference>
<organism evidence="3 4">
    <name type="scientific">Aquimarina hainanensis</name>
    <dbReference type="NCBI Taxonomy" id="1578017"/>
    <lineage>
        <taxon>Bacteria</taxon>
        <taxon>Pseudomonadati</taxon>
        <taxon>Bacteroidota</taxon>
        <taxon>Flavobacteriia</taxon>
        <taxon>Flavobacteriales</taxon>
        <taxon>Flavobacteriaceae</taxon>
        <taxon>Aquimarina</taxon>
    </lineage>
</organism>
<proteinExistence type="predicted"/>
<evidence type="ECO:0000313" key="4">
    <source>
        <dbReference type="Proteomes" id="UP001597459"/>
    </source>
</evidence>
<evidence type="ECO:0000256" key="1">
    <source>
        <dbReference type="SAM" id="SignalP"/>
    </source>
</evidence>
<dbReference type="Gene3D" id="3.30.1150.10">
    <property type="match status" value="1"/>
</dbReference>
<feature type="chain" id="PRO_5046165922" evidence="1">
    <location>
        <begin position="19"/>
        <end position="148"/>
    </location>
</feature>
<protein>
    <submittedName>
        <fullName evidence="3">Energy transducer TonB</fullName>
    </submittedName>
</protein>
<gene>
    <name evidence="3" type="ORF">ACFSTE_18520</name>
</gene>
<feature type="domain" description="TonB C-terminal" evidence="2">
    <location>
        <begin position="90"/>
        <end position="145"/>
    </location>
</feature>
<name>A0ABW5NF51_9FLAO</name>
<evidence type="ECO:0000259" key="2">
    <source>
        <dbReference type="Pfam" id="PF03544"/>
    </source>
</evidence>
<dbReference type="RefSeq" id="WP_378254978.1">
    <property type="nucleotide sequence ID" value="NZ_JBHSJV010000001.1"/>
</dbReference>
<keyword evidence="1" id="KW-0732">Signal</keyword>
<comment type="caution">
    <text evidence="3">The sequence shown here is derived from an EMBL/GenBank/DDBJ whole genome shotgun (WGS) entry which is preliminary data.</text>
</comment>
<dbReference type="Pfam" id="PF03544">
    <property type="entry name" value="TonB_C"/>
    <property type="match status" value="1"/>
</dbReference>
<sequence length="148" mass="17306">MKKQLLPLLFIFSLSIYAQEVEEIYEASDEKYEILENIPFRIVAQKPVFPGCEEEDKIKCTHKLIKNLFDNNFNKELKTELNLENTQNIFAQFTIDTSGNIVNIQVRSPHQKIDIETKRVIKLLPVATPGKQDNKEVTVKYTLRYFLN</sequence>